<name>A0A1M7I829_9HYPH</name>
<accession>A0A1M7I829</accession>
<evidence type="ECO:0000313" key="5">
    <source>
        <dbReference type="EMBL" id="SHM36587.1"/>
    </source>
</evidence>
<evidence type="ECO:0000256" key="2">
    <source>
        <dbReference type="ARBA" id="ARBA00008520"/>
    </source>
</evidence>
<dbReference type="Pfam" id="PF13416">
    <property type="entry name" value="SBP_bac_8"/>
    <property type="match status" value="1"/>
</dbReference>
<dbReference type="STRING" id="735517.SAMN05444272_2454"/>
<dbReference type="PANTHER" id="PTHR43649">
    <property type="entry name" value="ARABINOSE-BINDING PROTEIN-RELATED"/>
    <property type="match status" value="1"/>
</dbReference>
<reference evidence="5 6" key="1">
    <citation type="submission" date="2016-11" db="EMBL/GenBank/DDBJ databases">
        <authorList>
            <person name="Jaros S."/>
            <person name="Januszkiewicz K."/>
            <person name="Wedrychowicz H."/>
        </authorList>
    </citation>
    <scope>NUCLEOTIDE SEQUENCE [LARGE SCALE GENOMIC DNA]</scope>
    <source>
        <strain evidence="5 6">DSM 22153</strain>
    </source>
</reference>
<evidence type="ECO:0000256" key="1">
    <source>
        <dbReference type="ARBA" id="ARBA00004418"/>
    </source>
</evidence>
<dbReference type="InterPro" id="IPR006059">
    <property type="entry name" value="SBP"/>
</dbReference>
<keyword evidence="4" id="KW-0732">Signal</keyword>
<organism evidence="5 6">
    <name type="scientific">Roseibium suaedae</name>
    <dbReference type="NCBI Taxonomy" id="735517"/>
    <lineage>
        <taxon>Bacteria</taxon>
        <taxon>Pseudomonadati</taxon>
        <taxon>Pseudomonadota</taxon>
        <taxon>Alphaproteobacteria</taxon>
        <taxon>Hyphomicrobiales</taxon>
        <taxon>Stappiaceae</taxon>
        <taxon>Roseibium</taxon>
    </lineage>
</organism>
<evidence type="ECO:0000256" key="3">
    <source>
        <dbReference type="ARBA" id="ARBA00022764"/>
    </source>
</evidence>
<comment type="similarity">
    <text evidence="2">Belongs to the bacterial solute-binding protein 1 family.</text>
</comment>
<protein>
    <submittedName>
        <fullName evidence="5">Carbohydrate ABC transporter substrate-binding protein, CUT1 family</fullName>
    </submittedName>
</protein>
<feature type="signal peptide" evidence="4">
    <location>
        <begin position="1"/>
        <end position="23"/>
    </location>
</feature>
<dbReference type="AlphaFoldDB" id="A0A1M7I829"/>
<keyword evidence="6" id="KW-1185">Reference proteome</keyword>
<proteinExistence type="inferred from homology"/>
<comment type="subcellular location">
    <subcellularLocation>
        <location evidence="1">Periplasm</location>
    </subcellularLocation>
</comment>
<dbReference type="RefSeq" id="WP_073013402.1">
    <property type="nucleotide sequence ID" value="NZ_FRBW01000002.1"/>
</dbReference>
<dbReference type="OrthoDB" id="7317090at2"/>
<dbReference type="EMBL" id="FRBW01000002">
    <property type="protein sequence ID" value="SHM36587.1"/>
    <property type="molecule type" value="Genomic_DNA"/>
</dbReference>
<dbReference type="Proteomes" id="UP000186002">
    <property type="component" value="Unassembled WGS sequence"/>
</dbReference>
<dbReference type="Gene3D" id="3.40.190.10">
    <property type="entry name" value="Periplasmic binding protein-like II"/>
    <property type="match status" value="2"/>
</dbReference>
<dbReference type="SUPFAM" id="SSF53850">
    <property type="entry name" value="Periplasmic binding protein-like II"/>
    <property type="match status" value="1"/>
</dbReference>
<dbReference type="GO" id="GO:0042597">
    <property type="term" value="C:periplasmic space"/>
    <property type="evidence" value="ECO:0007669"/>
    <property type="project" value="UniProtKB-SubCell"/>
</dbReference>
<sequence>MKNSLFLSAAVAALVVTSAAAQAADLRMSWWGGDSRHTATQEALKACGAKYGHTINPEFTGFKGHLEKLTTQIAGGTEADIMQVNWPWLPLFSPHGEGFADLNELSGTIKLDNWTKEQLESATVEGKLNGLPVSTTGRVYMFNKTTFEKAGIPVPTSFAELIAAGKVFEEKLGADYYPFQSSQENAVLLISQIATQLSGKDLVDPETGKVSWTKDQLVLAINFYQSLVDAHVVPSWKEAASDGNIMLHEDPRWANGEVGGSYEWDSTYFKYSDPLKASGGVLEPVKILKVDGAVTEGVYRKPSMLFSISKNSKNKEAAAQIVNCLMNEPEGITALGATRGLPASKAAATLLSEAGQVNPILLKANEIVMASEGPSMSPYNEHPQIRDIFKDTMEEFAYGAISADEAAERIIEDANDTLSELN</sequence>
<keyword evidence="3" id="KW-0574">Periplasm</keyword>
<dbReference type="InterPro" id="IPR050490">
    <property type="entry name" value="Bact_solute-bd_prot1"/>
</dbReference>
<dbReference type="PANTHER" id="PTHR43649:SF11">
    <property type="entry name" value="ABC TRANSPORTER SUBSTRATE-BINDING PROTEIN YESO-RELATED"/>
    <property type="match status" value="1"/>
</dbReference>
<feature type="chain" id="PRO_5012522949" evidence="4">
    <location>
        <begin position="24"/>
        <end position="422"/>
    </location>
</feature>
<gene>
    <name evidence="5" type="ORF">SAMN05444272_2454</name>
</gene>
<evidence type="ECO:0000313" key="6">
    <source>
        <dbReference type="Proteomes" id="UP000186002"/>
    </source>
</evidence>
<evidence type="ECO:0000256" key="4">
    <source>
        <dbReference type="SAM" id="SignalP"/>
    </source>
</evidence>